<dbReference type="EMBL" id="FWWU01000009">
    <property type="protein sequence ID" value="SMB89823.1"/>
    <property type="molecule type" value="Genomic_DNA"/>
</dbReference>
<protein>
    <submittedName>
        <fullName evidence="8">TM2 domain-containing membrane protein YozV</fullName>
    </submittedName>
</protein>
<name>A0A1W1V980_9DEIO</name>
<evidence type="ECO:0000313" key="9">
    <source>
        <dbReference type="Proteomes" id="UP000192582"/>
    </source>
</evidence>
<evidence type="ECO:0000256" key="1">
    <source>
        <dbReference type="ARBA" id="ARBA00004141"/>
    </source>
</evidence>
<evidence type="ECO:0000256" key="4">
    <source>
        <dbReference type="ARBA" id="ARBA00023136"/>
    </source>
</evidence>
<dbReference type="AlphaFoldDB" id="A0A1W1V980"/>
<evidence type="ECO:0000256" key="2">
    <source>
        <dbReference type="ARBA" id="ARBA00022692"/>
    </source>
</evidence>
<dbReference type="GO" id="GO:0016020">
    <property type="term" value="C:membrane"/>
    <property type="evidence" value="ECO:0007669"/>
    <property type="project" value="UniProtKB-SubCell"/>
</dbReference>
<feature type="transmembrane region" description="Helical" evidence="6">
    <location>
        <begin position="122"/>
        <end position="145"/>
    </location>
</feature>
<keyword evidence="2 6" id="KW-0812">Transmembrane</keyword>
<dbReference type="Proteomes" id="UP000192582">
    <property type="component" value="Unassembled WGS sequence"/>
</dbReference>
<dbReference type="STRING" id="695939.SAMN00790413_00556"/>
<comment type="subcellular location">
    <subcellularLocation>
        <location evidence="1">Membrane</location>
        <topology evidence="1">Multi-pass membrane protein</topology>
    </subcellularLocation>
</comment>
<feature type="transmembrane region" description="Helical" evidence="6">
    <location>
        <begin position="151"/>
        <end position="173"/>
    </location>
</feature>
<dbReference type="RefSeq" id="WP_139806825.1">
    <property type="nucleotide sequence ID" value="NZ_FWWU01000009.1"/>
</dbReference>
<dbReference type="OrthoDB" id="9816361at2"/>
<accession>A0A1W1V980</accession>
<sequence length="192" mass="20400">MTHPSEDQPAENTAAHPRITPLQPPAAAVQDLRLPETPQPRPAPEPQAPYDPWAPMGGGHSGAANTQAAQPQWPTTYAVQPDPYTGLPGDIAQKKLTAGLLAIVFGALGVHKFYLGLNTPGAIVLGAQVGGWMLAFFVGLITLGLGLFVTIPLAILCSSALGILGLIEGILYLTKSDEEFYRQYVLERRAIL</sequence>
<gene>
    <name evidence="8" type="ORF">SAMN00790413_00556</name>
</gene>
<feature type="domain" description="TM2" evidence="7">
    <location>
        <begin position="93"/>
        <end position="141"/>
    </location>
</feature>
<evidence type="ECO:0000259" key="7">
    <source>
        <dbReference type="Pfam" id="PF05154"/>
    </source>
</evidence>
<evidence type="ECO:0000256" key="3">
    <source>
        <dbReference type="ARBA" id="ARBA00022989"/>
    </source>
</evidence>
<evidence type="ECO:0000256" key="5">
    <source>
        <dbReference type="SAM" id="MobiDB-lite"/>
    </source>
</evidence>
<organism evidence="8 9">
    <name type="scientific">Deinococcus hopiensis KR-140</name>
    <dbReference type="NCBI Taxonomy" id="695939"/>
    <lineage>
        <taxon>Bacteria</taxon>
        <taxon>Thermotogati</taxon>
        <taxon>Deinococcota</taxon>
        <taxon>Deinococci</taxon>
        <taxon>Deinococcales</taxon>
        <taxon>Deinococcaceae</taxon>
        <taxon>Deinococcus</taxon>
    </lineage>
</organism>
<keyword evidence="4 6" id="KW-0472">Membrane</keyword>
<evidence type="ECO:0000313" key="8">
    <source>
        <dbReference type="EMBL" id="SMB89823.1"/>
    </source>
</evidence>
<feature type="compositionally biased region" description="Pro residues" evidence="5">
    <location>
        <begin position="37"/>
        <end position="49"/>
    </location>
</feature>
<keyword evidence="3 6" id="KW-1133">Transmembrane helix</keyword>
<dbReference type="InterPro" id="IPR007829">
    <property type="entry name" value="TM2"/>
</dbReference>
<dbReference type="Pfam" id="PF05154">
    <property type="entry name" value="TM2"/>
    <property type="match status" value="1"/>
</dbReference>
<feature type="transmembrane region" description="Helical" evidence="6">
    <location>
        <begin position="96"/>
        <end position="115"/>
    </location>
</feature>
<evidence type="ECO:0000256" key="6">
    <source>
        <dbReference type="SAM" id="Phobius"/>
    </source>
</evidence>
<reference evidence="8 9" key="1">
    <citation type="submission" date="2017-04" db="EMBL/GenBank/DDBJ databases">
        <authorList>
            <person name="Afonso C.L."/>
            <person name="Miller P.J."/>
            <person name="Scott M.A."/>
            <person name="Spackman E."/>
            <person name="Goraichik I."/>
            <person name="Dimitrov K.M."/>
            <person name="Suarez D.L."/>
            <person name="Swayne D.E."/>
        </authorList>
    </citation>
    <scope>NUCLEOTIDE SEQUENCE [LARGE SCALE GENOMIC DNA]</scope>
    <source>
        <strain evidence="8 9">KR-140</strain>
    </source>
</reference>
<feature type="region of interest" description="Disordered" evidence="5">
    <location>
        <begin position="1"/>
        <end position="71"/>
    </location>
</feature>
<keyword evidence="9" id="KW-1185">Reference proteome</keyword>
<proteinExistence type="predicted"/>